<dbReference type="Proteomes" id="UP001500729">
    <property type="component" value="Unassembled WGS sequence"/>
</dbReference>
<organism evidence="2 3">
    <name type="scientific">Saccharopolyspora erythraea</name>
    <name type="common">Streptomyces erythraeus</name>
    <dbReference type="NCBI Taxonomy" id="1836"/>
    <lineage>
        <taxon>Bacteria</taxon>
        <taxon>Bacillati</taxon>
        <taxon>Actinomycetota</taxon>
        <taxon>Actinomycetes</taxon>
        <taxon>Pseudonocardiales</taxon>
        <taxon>Pseudonocardiaceae</taxon>
        <taxon>Saccharopolyspora</taxon>
    </lineage>
</organism>
<accession>A0ABN1CA30</accession>
<evidence type="ECO:0000313" key="2">
    <source>
        <dbReference type="EMBL" id="GAA0514356.1"/>
    </source>
</evidence>
<keyword evidence="3" id="KW-1185">Reference proteome</keyword>
<reference evidence="2 3" key="1">
    <citation type="journal article" date="2019" name="Int. J. Syst. Evol. Microbiol.">
        <title>The Global Catalogue of Microorganisms (GCM) 10K type strain sequencing project: providing services to taxonomists for standard genome sequencing and annotation.</title>
        <authorList>
            <consortium name="The Broad Institute Genomics Platform"/>
            <consortium name="The Broad Institute Genome Sequencing Center for Infectious Disease"/>
            <person name="Wu L."/>
            <person name="Ma J."/>
        </authorList>
    </citation>
    <scope>NUCLEOTIDE SEQUENCE [LARGE SCALE GENOMIC DNA]</scope>
    <source>
        <strain evidence="2 3">JCM 10303</strain>
    </source>
</reference>
<dbReference type="EMBL" id="BAAAGS010000005">
    <property type="protein sequence ID" value="GAA0514356.1"/>
    <property type="molecule type" value="Genomic_DNA"/>
</dbReference>
<protein>
    <submittedName>
        <fullName evidence="2">Uncharacterized protein</fullName>
    </submittedName>
</protein>
<evidence type="ECO:0000313" key="3">
    <source>
        <dbReference type="Proteomes" id="UP001500729"/>
    </source>
</evidence>
<name>A0ABN1CA30_SACER</name>
<proteinExistence type="predicted"/>
<feature type="region of interest" description="Disordered" evidence="1">
    <location>
        <begin position="1"/>
        <end position="58"/>
    </location>
</feature>
<sequence>MVLSGPRRHGDRGLPGEYEHRPHPFAAATQWGAGRHMRPGKSKVDDRFEGPPSARGAGTHVRVEAWLASDTR</sequence>
<comment type="caution">
    <text evidence="2">The sequence shown here is derived from an EMBL/GenBank/DDBJ whole genome shotgun (WGS) entry which is preliminary data.</text>
</comment>
<feature type="compositionally biased region" description="Basic and acidic residues" evidence="1">
    <location>
        <begin position="11"/>
        <end position="22"/>
    </location>
</feature>
<feature type="compositionally biased region" description="Basic residues" evidence="1">
    <location>
        <begin position="1"/>
        <end position="10"/>
    </location>
</feature>
<evidence type="ECO:0000256" key="1">
    <source>
        <dbReference type="SAM" id="MobiDB-lite"/>
    </source>
</evidence>
<gene>
    <name evidence="2" type="ORF">GCM10009533_11630</name>
</gene>